<evidence type="ECO:0000313" key="3">
    <source>
        <dbReference type="Proteomes" id="UP000326062"/>
    </source>
</evidence>
<dbReference type="GO" id="GO:0016887">
    <property type="term" value="F:ATP hydrolysis activity"/>
    <property type="evidence" value="ECO:0007669"/>
    <property type="project" value="InterPro"/>
</dbReference>
<gene>
    <name evidence="2" type="ORF">FD755_024100</name>
</gene>
<feature type="compositionally biased region" description="Polar residues" evidence="1">
    <location>
        <begin position="216"/>
        <end position="225"/>
    </location>
</feature>
<protein>
    <submittedName>
        <fullName evidence="2">Uncharacterized protein</fullName>
    </submittedName>
</protein>
<dbReference type="PANTHER" id="PTHR35668">
    <property type="entry name" value="PROTEIN SHORTAGE IN CHIASMATA 1 ORTHOLOG"/>
    <property type="match status" value="1"/>
</dbReference>
<evidence type="ECO:0000256" key="1">
    <source>
        <dbReference type="SAM" id="MobiDB-lite"/>
    </source>
</evidence>
<comment type="caution">
    <text evidence="2">The sequence shown here is derived from an EMBL/GenBank/DDBJ whole genome shotgun (WGS) entry which is preliminary data.</text>
</comment>
<proteinExistence type="predicted"/>
<dbReference type="InterPro" id="IPR039991">
    <property type="entry name" value="SHOC1"/>
</dbReference>
<dbReference type="AlphaFoldDB" id="A0A5N3VVA0"/>
<dbReference type="EMBL" id="VCEB01001566">
    <property type="protein sequence ID" value="KAB0353185.1"/>
    <property type="molecule type" value="Genomic_DNA"/>
</dbReference>
<dbReference type="GO" id="GO:0003697">
    <property type="term" value="F:single-stranded DNA binding"/>
    <property type="evidence" value="ECO:0007669"/>
    <property type="project" value="TreeGrafter"/>
</dbReference>
<feature type="region of interest" description="Disordered" evidence="1">
    <location>
        <begin position="216"/>
        <end position="248"/>
    </location>
</feature>
<evidence type="ECO:0000313" key="2">
    <source>
        <dbReference type="EMBL" id="KAB0353185.1"/>
    </source>
</evidence>
<accession>A0A5N3VVA0</accession>
<dbReference type="GO" id="GO:0000712">
    <property type="term" value="P:resolution of meiotic recombination intermediates"/>
    <property type="evidence" value="ECO:0007669"/>
    <property type="project" value="InterPro"/>
</dbReference>
<dbReference type="Pfam" id="PF17825">
    <property type="entry name" value="DUF5587"/>
    <property type="match status" value="1"/>
</dbReference>
<dbReference type="GO" id="GO:0000794">
    <property type="term" value="C:condensed nuclear chromosome"/>
    <property type="evidence" value="ECO:0007669"/>
    <property type="project" value="InterPro"/>
</dbReference>
<name>A0A5N3VVA0_MUNRE</name>
<dbReference type="Proteomes" id="UP000326062">
    <property type="component" value="Unassembled WGS sequence"/>
</dbReference>
<feature type="compositionally biased region" description="Low complexity" evidence="1">
    <location>
        <begin position="237"/>
        <end position="247"/>
    </location>
</feature>
<feature type="non-terminal residue" evidence="2">
    <location>
        <position position="1"/>
    </location>
</feature>
<reference evidence="2 3" key="1">
    <citation type="submission" date="2019-06" db="EMBL/GenBank/DDBJ databases">
        <title>Discovery of a novel chromosome fission-fusion reversal in muntjac.</title>
        <authorList>
            <person name="Mudd A.B."/>
            <person name="Bredeson J.V."/>
            <person name="Baum R."/>
            <person name="Hockemeyer D."/>
            <person name="Rokhsar D.S."/>
        </authorList>
    </citation>
    <scope>NUCLEOTIDE SEQUENCE [LARGE SCALE GENOMIC DNA]</scope>
    <source>
        <strain evidence="2">UCam_UCB_Mr</strain>
        <tissue evidence="2">Fibroblast cell line</tissue>
    </source>
</reference>
<sequence length="554" mass="63057">FNSVAQSCLTLCDPMDCSTPGLPVHHQLPDDAIQPSYPLLSLLLPPSIFPSIRVFSNDFSFRISPSSEHAVLISLRIDWLDPLAIRIYWGFVSSNCKQFLNDIFCFLLIIAPGVEETALMIRQIADHNLMTSKRDPHEWLDKSWLKVAPSKEEMYLLDFPSITPLVAQLMLNKGPSLNWILLATLCQLQELLPEVPEKVLKHFCGITSLFKISPSITKSPQISSPRENRDQTRTFTSQSSASASSDSVIQEHNNYQYSNLGERVQEDINSASNYNSSLMELKEMPGILPSVSSYNQTSHWKESSCNPNMVQNNSFLTNIEARNLSGNSFLNQNDSESDVFSLGLTEMNYETIISPIDTQEKVTPHFINYQKKGTHEKKGPIKKELSAPVFSLEGSQPPLHWNFKRNVWEQQNHSFNLQCGAEQSTCDKWYYQKDNSFINQQKYQLDELEGFICESPNAGTKKTFWKELPSVPSLDLSCASDSNVNQKEFNSLYFYQRAGKCLGQKTRSESSSYSRDNNSLTDITCLQLPQFKKQRLVYEKVPGRLDGQTRLRFF</sequence>
<dbReference type="PANTHER" id="PTHR35668:SF1">
    <property type="entry name" value="PROTEIN SHORTAGE IN CHIASMATA 1 ORTHOLOG"/>
    <property type="match status" value="1"/>
</dbReference>
<organism evidence="2 3">
    <name type="scientific">Muntiacus reevesi</name>
    <name type="common">Reeves' muntjac</name>
    <name type="synonym">Cervus reevesi</name>
    <dbReference type="NCBI Taxonomy" id="9886"/>
    <lineage>
        <taxon>Eukaryota</taxon>
        <taxon>Metazoa</taxon>
        <taxon>Chordata</taxon>
        <taxon>Craniata</taxon>
        <taxon>Vertebrata</taxon>
        <taxon>Euteleostomi</taxon>
        <taxon>Mammalia</taxon>
        <taxon>Eutheria</taxon>
        <taxon>Laurasiatheria</taxon>
        <taxon>Artiodactyla</taxon>
        <taxon>Ruminantia</taxon>
        <taxon>Pecora</taxon>
        <taxon>Cervidae</taxon>
        <taxon>Muntiacinae</taxon>
        <taxon>Muntiacus</taxon>
    </lineage>
</organism>
<keyword evidence="3" id="KW-1185">Reference proteome</keyword>